<evidence type="ECO:0000259" key="7">
    <source>
        <dbReference type="Pfam" id="PF13086"/>
    </source>
</evidence>
<evidence type="ECO:0000256" key="6">
    <source>
        <dbReference type="SAM" id="MobiDB-lite"/>
    </source>
</evidence>
<evidence type="ECO:0000256" key="5">
    <source>
        <dbReference type="ARBA" id="ARBA00022840"/>
    </source>
</evidence>
<dbReference type="GO" id="GO:0005524">
    <property type="term" value="F:ATP binding"/>
    <property type="evidence" value="ECO:0007669"/>
    <property type="project" value="UniProtKB-KW"/>
</dbReference>
<dbReference type="GO" id="GO:0043139">
    <property type="term" value="F:5'-3' DNA helicase activity"/>
    <property type="evidence" value="ECO:0007669"/>
    <property type="project" value="TreeGrafter"/>
</dbReference>
<evidence type="ECO:0000313" key="9">
    <source>
        <dbReference type="EMBL" id="PMB73653.1"/>
    </source>
</evidence>
<dbReference type="PANTHER" id="PTHR43788:SF8">
    <property type="entry name" value="DNA-BINDING PROTEIN SMUBP-2"/>
    <property type="match status" value="1"/>
</dbReference>
<evidence type="ECO:0000256" key="4">
    <source>
        <dbReference type="ARBA" id="ARBA00022806"/>
    </source>
</evidence>
<evidence type="ECO:0000313" key="10">
    <source>
        <dbReference type="Proteomes" id="UP000235728"/>
    </source>
</evidence>
<dbReference type="SUPFAM" id="SSF52540">
    <property type="entry name" value="P-loop containing nucleoside triphosphate hydrolases"/>
    <property type="match status" value="1"/>
</dbReference>
<reference evidence="9 10" key="1">
    <citation type="journal article" date="2016" name="Appl. Microbiol. Biotechnol.">
        <title>Characterization of T-DNA insertion mutants with decreased virulence in the entomopathogenic fungus Beauveria bassiana JEF-007.</title>
        <authorList>
            <person name="Kim S."/>
            <person name="Lee S.J."/>
            <person name="Nai Y.S."/>
            <person name="Yu J.S."/>
            <person name="Lee M.R."/>
            <person name="Yang Y.T."/>
            <person name="Kim J.S."/>
        </authorList>
    </citation>
    <scope>NUCLEOTIDE SEQUENCE [LARGE SCALE GENOMIC DNA]</scope>
    <source>
        <strain evidence="9 10">JEF-007</strain>
    </source>
</reference>
<dbReference type="Pfam" id="PF13086">
    <property type="entry name" value="AAA_11"/>
    <property type="match status" value="1"/>
</dbReference>
<dbReference type="InterPro" id="IPR047187">
    <property type="entry name" value="SF1_C_Upf1"/>
</dbReference>
<comment type="similarity">
    <text evidence="1">Belongs to the DNA2/NAM7 helicase family.</text>
</comment>
<evidence type="ECO:0000259" key="8">
    <source>
        <dbReference type="Pfam" id="PF13087"/>
    </source>
</evidence>
<dbReference type="InterPro" id="IPR041679">
    <property type="entry name" value="DNA2/NAM7-like_C"/>
</dbReference>
<dbReference type="InterPro" id="IPR027417">
    <property type="entry name" value="P-loop_NTPase"/>
</dbReference>
<dbReference type="InterPro" id="IPR041677">
    <property type="entry name" value="DNA2/NAM7_AAA_11"/>
</dbReference>
<sequence length="1455" mass="161140">MEDNFGSDDPNIDKPEENSAKSRKDTAKPEENAAESREDVAKPEEEAAEDEDTPLANDEEEEELPADDRSDNLVYDSATGLPLDLVIAKPARPYGSPLIVAAIVHVHGSITPGYHKRHARSGAKEIFPGVRTDVSIALGDFQVPSILITGQLKTDRRAFRIFNLSIPINTAGFTYRHEKPVAEIKEILFPAESASYSSLNGVSLPTSPEAADVDMLSITVPRSVARFSLTRTFLREMQDTGGDYATIGEQFQDWAAGFASEDVLHLTLSRANPAEDEFLWPNLCQDLFPYYPFAAMIPEGVNIRDLTGANIVLPDADPTDTRPRPVPTTSQFFDQTHYFVSLLAGVADELRHDAIRATTGAATPSYAKFFELRSPWTEGEEEQIAKYGQVIADNAATEYLMVVEITPANCNLLGSVDDLVKVTTTGITAEYHAQPNPDDAQHIDRVAANLMTRFQDAVNHAETITLQQHLAALEAANQALQDGEPKITDMRQELDLDGAYDDAVYTVMRKAVSDFITRAMAAEYAAANPLDAAMSNIARCTYAVVAELRRQPGEEDKPYLERLRAWVRAHPAVDGENRHGTEGLTFHGRRITPPPGTTLHHALYHVSRPTQPGYPKAYKAPYLKVEFPVTPYPTAVKEFSATCFPTPAGSSLDEEANQAAAQIPANAVIVQVSVKPDTTTLTHEMKALHTMHKVRGETYGGVFWNYIRGFQDFPVEYHRNLLSVFPGLRDLALRTDVPPSLLSVLVQSKAGKVFMSGFPGAGKSHLLLIMAQCALRGPYCPRGNVNIEAAPVVAQLDEQTAVELEIALYGLDPQENFDNENLQLVKDTLTEAESTEEVQTTEKIARDQPPARKGFIFKAKPQITPSAARGGKPVQILWSAPANTLANNAVVLLIEAGVDAVRPYTFSSELANLLMPKQEKRLDLTPPNTRAPTERIFTDHRNEIFRQQNAQKSARNDPLSLSNQALQRIPVTDPRAVLTAQARELHQTDPHGFSLIKTEATKAASSMIEEVAKSVQVICCTPVAARTLGSNVHYVPSAIFSDESGRLTEAQFFILISHWPQTAVFIVGDPQQFSPVVPCKYQVFRTAKTPGKPSTTLWQDRFGAQREVSLLQRAEDNNAIDLYLRVNHRAHGSIINWPSRQFYGGEMIVAHANRGITSTSAQFTIMTYLQKYSPKIQFCGLFIDLQKMFETKVATSYSSTTSARFCVELAISLWRDVPIPRKNKPALRYKVLIITGYSVQAAAMRYMVNKISRNCVPEGAIQVRTIDDSPSHEAELVIVDFPRISGVGFLDERRRVNVACTRAHYCTIYVGNIANLEKSALLRSLINTHRKAYALVTLEKRPDFCDQCYNMGHMRRGCNAAIGEDTLRCYSCTRKNRNHSGRACPTPTFTAEFDYCTRIRPIDSIARDLLADVKVVEPAADAQHDPEGILAINRDRSDFRSGTRAADRDPRRRGH</sequence>
<evidence type="ECO:0000256" key="1">
    <source>
        <dbReference type="ARBA" id="ARBA00007913"/>
    </source>
</evidence>
<protein>
    <submittedName>
        <fullName evidence="9">Regulator of nonsense transcripts 1</fullName>
    </submittedName>
</protein>
<dbReference type="PANTHER" id="PTHR43788">
    <property type="entry name" value="DNA2/NAM7 HELICASE FAMILY MEMBER"/>
    <property type="match status" value="1"/>
</dbReference>
<feature type="compositionally biased region" description="Basic and acidic residues" evidence="6">
    <location>
        <begin position="11"/>
        <end position="45"/>
    </location>
</feature>
<dbReference type="Pfam" id="PF13087">
    <property type="entry name" value="AAA_12"/>
    <property type="match status" value="1"/>
</dbReference>
<organism evidence="9 10">
    <name type="scientific">Beauveria bassiana</name>
    <name type="common">White muscardine disease fungus</name>
    <name type="synonym">Tritirachium shiotae</name>
    <dbReference type="NCBI Taxonomy" id="176275"/>
    <lineage>
        <taxon>Eukaryota</taxon>
        <taxon>Fungi</taxon>
        <taxon>Dikarya</taxon>
        <taxon>Ascomycota</taxon>
        <taxon>Pezizomycotina</taxon>
        <taxon>Sordariomycetes</taxon>
        <taxon>Hypocreomycetidae</taxon>
        <taxon>Hypocreales</taxon>
        <taxon>Cordycipitaceae</taxon>
        <taxon>Beauveria</taxon>
    </lineage>
</organism>
<keyword evidence="2" id="KW-0547">Nucleotide-binding</keyword>
<keyword evidence="4" id="KW-0347">Helicase</keyword>
<keyword evidence="5" id="KW-0067">ATP-binding</keyword>
<feature type="region of interest" description="Disordered" evidence="6">
    <location>
        <begin position="1426"/>
        <end position="1455"/>
    </location>
</feature>
<dbReference type="Gene3D" id="3.40.50.300">
    <property type="entry name" value="P-loop containing nucleotide triphosphate hydrolases"/>
    <property type="match status" value="2"/>
</dbReference>
<keyword evidence="3" id="KW-0378">Hydrolase</keyword>
<proteinExistence type="inferred from homology"/>
<dbReference type="InterPro" id="IPR050534">
    <property type="entry name" value="Coronavir_polyprotein_1ab"/>
</dbReference>
<evidence type="ECO:0000256" key="3">
    <source>
        <dbReference type="ARBA" id="ARBA00022801"/>
    </source>
</evidence>
<dbReference type="CDD" id="cd18808">
    <property type="entry name" value="SF1_C_Upf1"/>
    <property type="match status" value="1"/>
</dbReference>
<dbReference type="EMBL" id="MRVG01000001">
    <property type="protein sequence ID" value="PMB73653.1"/>
    <property type="molecule type" value="Genomic_DNA"/>
</dbReference>
<feature type="compositionally biased region" description="Acidic residues" evidence="6">
    <location>
        <begin position="46"/>
        <end position="65"/>
    </location>
</feature>
<feature type="domain" description="DNA2/NAM7 helicase-like C-terminal" evidence="8">
    <location>
        <begin position="1107"/>
        <end position="1312"/>
    </location>
</feature>
<dbReference type="Proteomes" id="UP000235728">
    <property type="component" value="Unassembled WGS sequence"/>
</dbReference>
<name>A0A2N6P2B3_BEABA</name>
<comment type="caution">
    <text evidence="9">The sequence shown here is derived from an EMBL/GenBank/DDBJ whole genome shotgun (WGS) entry which is preliminary data.</text>
</comment>
<accession>A0A2N6P2B3</accession>
<gene>
    <name evidence="9" type="primary">UPF1</name>
    <name evidence="9" type="ORF">BM221_001076</name>
</gene>
<feature type="region of interest" description="Disordered" evidence="6">
    <location>
        <begin position="1"/>
        <end position="73"/>
    </location>
</feature>
<feature type="domain" description="DNA2/NAM7 helicase helicase" evidence="7">
    <location>
        <begin position="867"/>
        <end position="1077"/>
    </location>
</feature>
<dbReference type="GO" id="GO:0016787">
    <property type="term" value="F:hydrolase activity"/>
    <property type="evidence" value="ECO:0007669"/>
    <property type="project" value="UniProtKB-KW"/>
</dbReference>
<evidence type="ECO:0000256" key="2">
    <source>
        <dbReference type="ARBA" id="ARBA00022741"/>
    </source>
</evidence>